<evidence type="ECO:0000259" key="15">
    <source>
        <dbReference type="PROSITE" id="PS51164"/>
    </source>
</evidence>
<evidence type="ECO:0000256" key="9">
    <source>
        <dbReference type="ARBA" id="ARBA00023295"/>
    </source>
</evidence>
<evidence type="ECO:0000256" key="5">
    <source>
        <dbReference type="ARBA" id="ARBA00022729"/>
    </source>
</evidence>
<dbReference type="InterPro" id="IPR050314">
    <property type="entry name" value="Glycosyl_Hydrlase_18"/>
</dbReference>
<dbReference type="SMART" id="SM00636">
    <property type="entry name" value="Glyco_18"/>
    <property type="match status" value="1"/>
</dbReference>
<evidence type="ECO:0000256" key="10">
    <source>
        <dbReference type="ARBA" id="ARBA00023326"/>
    </source>
</evidence>
<feature type="compositionally biased region" description="Low complexity" evidence="13">
    <location>
        <begin position="55"/>
        <end position="91"/>
    </location>
</feature>
<dbReference type="PANTHER" id="PTHR11177:SF317">
    <property type="entry name" value="CHITINASE 12-RELATED"/>
    <property type="match status" value="1"/>
</dbReference>
<name>A0AAD7X7P4_9APHY</name>
<dbReference type="Proteomes" id="UP001215151">
    <property type="component" value="Unassembled WGS sequence"/>
</dbReference>
<keyword evidence="18" id="KW-1185">Reference proteome</keyword>
<dbReference type="InterPro" id="IPR001579">
    <property type="entry name" value="Glyco_hydro_18_chit_AS"/>
</dbReference>
<dbReference type="FunFam" id="3.20.20.80:FF:000075">
    <property type="entry name" value="Sporulation-specific chitinase"/>
    <property type="match status" value="1"/>
</dbReference>
<dbReference type="EC" id="3.2.1.14" evidence="3"/>
<accession>A0AAD7X7P4</accession>
<dbReference type="PROSITE" id="PS51164">
    <property type="entry name" value="CBM1_2"/>
    <property type="match status" value="1"/>
</dbReference>
<evidence type="ECO:0000256" key="14">
    <source>
        <dbReference type="SAM" id="SignalP"/>
    </source>
</evidence>
<dbReference type="EMBL" id="JAPEVG010000290">
    <property type="protein sequence ID" value="KAJ8469432.1"/>
    <property type="molecule type" value="Genomic_DNA"/>
</dbReference>
<keyword evidence="6 11" id="KW-0378">Hydrolase</keyword>
<dbReference type="Gene3D" id="3.20.20.80">
    <property type="entry name" value="Glycosidases"/>
    <property type="match status" value="1"/>
</dbReference>
<comment type="caution">
    <text evidence="17">The sequence shown here is derived from an EMBL/GenBank/DDBJ whole genome shotgun (WGS) entry which is preliminary data.</text>
</comment>
<keyword evidence="10" id="KW-0624">Polysaccharide degradation</keyword>
<protein>
    <recommendedName>
        <fullName evidence="3">chitinase</fullName>
        <ecNumber evidence="3">3.2.1.14</ecNumber>
    </recommendedName>
</protein>
<evidence type="ECO:0000256" key="12">
    <source>
        <dbReference type="RuleBase" id="RU004453"/>
    </source>
</evidence>
<evidence type="ECO:0000256" key="2">
    <source>
        <dbReference type="ARBA" id="ARBA00004613"/>
    </source>
</evidence>
<dbReference type="GO" id="GO:0008061">
    <property type="term" value="F:chitin binding"/>
    <property type="evidence" value="ECO:0007669"/>
    <property type="project" value="InterPro"/>
</dbReference>
<dbReference type="SUPFAM" id="SSF51445">
    <property type="entry name" value="(Trans)glycosidases"/>
    <property type="match status" value="1"/>
</dbReference>
<feature type="signal peptide" evidence="14">
    <location>
        <begin position="1"/>
        <end position="20"/>
    </location>
</feature>
<feature type="chain" id="PRO_5041915822" description="chitinase" evidence="14">
    <location>
        <begin position="21"/>
        <end position="550"/>
    </location>
</feature>
<evidence type="ECO:0000256" key="8">
    <source>
        <dbReference type="ARBA" id="ARBA00023277"/>
    </source>
</evidence>
<dbReference type="SUPFAM" id="SSF57180">
    <property type="entry name" value="Cellulose-binding domain"/>
    <property type="match status" value="1"/>
</dbReference>
<dbReference type="InterPro" id="IPR017853">
    <property type="entry name" value="GH"/>
</dbReference>
<dbReference type="GO" id="GO:0006032">
    <property type="term" value="P:chitin catabolic process"/>
    <property type="evidence" value="ECO:0007669"/>
    <property type="project" value="UniProtKB-KW"/>
</dbReference>
<dbReference type="SUPFAM" id="SSF54556">
    <property type="entry name" value="Chitinase insertion domain"/>
    <property type="match status" value="1"/>
</dbReference>
<keyword evidence="5 14" id="KW-0732">Signal</keyword>
<gene>
    <name evidence="17" type="ORF">ONZ51_g9007</name>
</gene>
<sequence length="550" mass="59942">MFRGVLAAFSTVVLASQVFAQAPIWGQCGGIGWTGSTTCAAGSVCTVQNDSSESSTVPITTITPTPTTPPTTTVPQGPTTTSSSAATPTGSQIRADQPPVYHFYLQSDGAKPVLGPEASSGYFTIGSTISLNGADGSKLYLNVDESATTSYKPLTFDAVATTTDWGLEGDTIITTAPRQLNFLACSTSDPNVYDVFFQEGNDTPSGSSSAYRSEQWTAERLALNPGSESDKATEKSEEDIVQEPIPSAEPANTPDMSTTSKYSVGYFVNWGIYGRKFPPSLIPVDNLTHILYAFANLKADTGEVILSDKWADQDIHYPGDSWNDQGKNLYGNFKALYKLKKENRHLKVILSIGGWTYSPTFHPIVINPTLRSKFVASAIRILEDNGLDGLDIDYEYPQNDEQARGYVQLLRELRQALDVHAQRKGANYRFLLTIAAPCGPDNYKKLHVREMDQSLDFWNMMAYDFAGSWDHVAGHQANVFGGPISASQAIQWYISQGVSRDKIVMGIPLYGRSFMNTEGPGQPFQGIGPGSWEQGVYDYRALPLPGSKRK</sequence>
<reference evidence="17" key="1">
    <citation type="submission" date="2022-11" db="EMBL/GenBank/DDBJ databases">
        <title>Genome Sequence of Cubamyces cubensis.</title>
        <authorList>
            <person name="Buettner E."/>
        </authorList>
    </citation>
    <scope>NUCLEOTIDE SEQUENCE</scope>
    <source>
        <strain evidence="17">MPL-01</strain>
    </source>
</reference>
<evidence type="ECO:0000259" key="16">
    <source>
        <dbReference type="PROSITE" id="PS51910"/>
    </source>
</evidence>
<organism evidence="17 18">
    <name type="scientific">Trametes cubensis</name>
    <dbReference type="NCBI Taxonomy" id="1111947"/>
    <lineage>
        <taxon>Eukaryota</taxon>
        <taxon>Fungi</taxon>
        <taxon>Dikarya</taxon>
        <taxon>Basidiomycota</taxon>
        <taxon>Agaricomycotina</taxon>
        <taxon>Agaricomycetes</taxon>
        <taxon>Polyporales</taxon>
        <taxon>Polyporaceae</taxon>
        <taxon>Trametes</taxon>
    </lineage>
</organism>
<dbReference type="SMART" id="SM00236">
    <property type="entry name" value="fCBD"/>
    <property type="match status" value="1"/>
</dbReference>
<evidence type="ECO:0000313" key="17">
    <source>
        <dbReference type="EMBL" id="KAJ8469432.1"/>
    </source>
</evidence>
<comment type="subcellular location">
    <subcellularLocation>
        <location evidence="2">Secreted</location>
    </subcellularLocation>
</comment>
<feature type="region of interest" description="Disordered" evidence="13">
    <location>
        <begin position="222"/>
        <end position="256"/>
    </location>
</feature>
<evidence type="ECO:0000313" key="18">
    <source>
        <dbReference type="Proteomes" id="UP001215151"/>
    </source>
</evidence>
<dbReference type="PANTHER" id="PTHR11177">
    <property type="entry name" value="CHITINASE"/>
    <property type="match status" value="1"/>
</dbReference>
<dbReference type="CDD" id="cd06548">
    <property type="entry name" value="GH18_chitinase"/>
    <property type="match status" value="1"/>
</dbReference>
<feature type="region of interest" description="Disordered" evidence="13">
    <location>
        <begin position="55"/>
        <end position="92"/>
    </location>
</feature>
<keyword evidence="7" id="KW-0146">Chitin degradation</keyword>
<comment type="similarity">
    <text evidence="12">Belongs to the glycosyl hydrolase 18 family.</text>
</comment>
<evidence type="ECO:0000256" key="3">
    <source>
        <dbReference type="ARBA" id="ARBA00012729"/>
    </source>
</evidence>
<evidence type="ECO:0000256" key="6">
    <source>
        <dbReference type="ARBA" id="ARBA00022801"/>
    </source>
</evidence>
<dbReference type="InterPro" id="IPR029070">
    <property type="entry name" value="Chitinase_insertion_sf"/>
</dbReference>
<dbReference type="AlphaFoldDB" id="A0AAD7X7P4"/>
<evidence type="ECO:0000256" key="7">
    <source>
        <dbReference type="ARBA" id="ARBA00023024"/>
    </source>
</evidence>
<dbReference type="PROSITE" id="PS51910">
    <property type="entry name" value="GH18_2"/>
    <property type="match status" value="1"/>
</dbReference>
<dbReference type="GO" id="GO:0008843">
    <property type="term" value="F:endochitinase activity"/>
    <property type="evidence" value="ECO:0007669"/>
    <property type="project" value="UniProtKB-EC"/>
</dbReference>
<dbReference type="GO" id="GO:0005576">
    <property type="term" value="C:extracellular region"/>
    <property type="evidence" value="ECO:0007669"/>
    <property type="project" value="UniProtKB-SubCell"/>
</dbReference>
<evidence type="ECO:0000256" key="11">
    <source>
        <dbReference type="RuleBase" id="RU000489"/>
    </source>
</evidence>
<dbReference type="InterPro" id="IPR011583">
    <property type="entry name" value="Chitinase_II/V-like_cat"/>
</dbReference>
<keyword evidence="4" id="KW-0964">Secreted</keyword>
<dbReference type="InterPro" id="IPR000254">
    <property type="entry name" value="CBD"/>
</dbReference>
<keyword evidence="9 11" id="KW-0326">Glycosidase</keyword>
<evidence type="ECO:0000256" key="4">
    <source>
        <dbReference type="ARBA" id="ARBA00022525"/>
    </source>
</evidence>
<dbReference type="PROSITE" id="PS01095">
    <property type="entry name" value="GH18_1"/>
    <property type="match status" value="1"/>
</dbReference>
<dbReference type="Pfam" id="PF00704">
    <property type="entry name" value="Glyco_hydro_18"/>
    <property type="match status" value="1"/>
</dbReference>
<dbReference type="Pfam" id="PF00734">
    <property type="entry name" value="CBM_1"/>
    <property type="match status" value="1"/>
</dbReference>
<dbReference type="InterPro" id="IPR001223">
    <property type="entry name" value="Glyco_hydro18_cat"/>
</dbReference>
<evidence type="ECO:0000256" key="13">
    <source>
        <dbReference type="SAM" id="MobiDB-lite"/>
    </source>
</evidence>
<feature type="domain" description="GH18" evidence="16">
    <location>
        <begin position="261"/>
        <end position="550"/>
    </location>
</feature>
<dbReference type="InterPro" id="IPR035971">
    <property type="entry name" value="CBD_sf"/>
</dbReference>
<dbReference type="Gene3D" id="3.10.50.10">
    <property type="match status" value="1"/>
</dbReference>
<proteinExistence type="inferred from homology"/>
<dbReference type="GO" id="GO:0030248">
    <property type="term" value="F:cellulose binding"/>
    <property type="evidence" value="ECO:0007669"/>
    <property type="project" value="InterPro"/>
</dbReference>
<dbReference type="GO" id="GO:0000272">
    <property type="term" value="P:polysaccharide catabolic process"/>
    <property type="evidence" value="ECO:0007669"/>
    <property type="project" value="UniProtKB-KW"/>
</dbReference>
<evidence type="ECO:0000256" key="1">
    <source>
        <dbReference type="ARBA" id="ARBA00000822"/>
    </source>
</evidence>
<feature type="domain" description="CBM1" evidence="15">
    <location>
        <begin position="20"/>
        <end position="57"/>
    </location>
</feature>
<comment type="catalytic activity">
    <reaction evidence="1">
        <text>Random endo-hydrolysis of N-acetyl-beta-D-glucosaminide (1-&gt;4)-beta-linkages in chitin and chitodextrins.</text>
        <dbReference type="EC" id="3.2.1.14"/>
    </reaction>
</comment>
<keyword evidence="8" id="KW-0119">Carbohydrate metabolism</keyword>